<dbReference type="STRING" id="4781.A0A0P1AQG4"/>
<proteinExistence type="predicted"/>
<evidence type="ECO:0000313" key="4">
    <source>
        <dbReference type="Proteomes" id="UP000054928"/>
    </source>
</evidence>
<dbReference type="PROSITE" id="PS50195">
    <property type="entry name" value="PX"/>
    <property type="match status" value="1"/>
</dbReference>
<dbReference type="GeneID" id="36408813"/>
<feature type="region of interest" description="Disordered" evidence="1">
    <location>
        <begin position="1"/>
        <end position="32"/>
    </location>
</feature>
<evidence type="ECO:0000259" key="2">
    <source>
        <dbReference type="PROSITE" id="PS50195"/>
    </source>
</evidence>
<evidence type="ECO:0000313" key="3">
    <source>
        <dbReference type="EMBL" id="CEG43566.1"/>
    </source>
</evidence>
<dbReference type="Proteomes" id="UP000054928">
    <property type="component" value="Unassembled WGS sequence"/>
</dbReference>
<dbReference type="OrthoDB" id="164496at2759"/>
<name>A0A0P1AQG4_PLAHL</name>
<evidence type="ECO:0000256" key="1">
    <source>
        <dbReference type="SAM" id="MobiDB-lite"/>
    </source>
</evidence>
<reference evidence="4" key="1">
    <citation type="submission" date="2014-09" db="EMBL/GenBank/DDBJ databases">
        <authorList>
            <person name="Sharma Rahul"/>
            <person name="Thines Marco"/>
        </authorList>
    </citation>
    <scope>NUCLEOTIDE SEQUENCE [LARGE SCALE GENOMIC DNA]</scope>
</reference>
<dbReference type="Pfam" id="PF00787">
    <property type="entry name" value="PX"/>
    <property type="match status" value="1"/>
</dbReference>
<accession>A0A0P1AQG4</accession>
<dbReference type="InterPro" id="IPR036871">
    <property type="entry name" value="PX_dom_sf"/>
</dbReference>
<sequence>MGCVQSKTEDVTTTNPPDVSAESKPIPADESKVEKLQAEEIETPAEVVEIPAEKIETPAEEIKTEVKPETSESLKDQYKITDHEINENGVVFYVVESETSFKKRFSDFKTLIVALGSPKNLPALPGSGLGAKLRGKHNPDLIQERKTQLAIVLNAIANDSKLADKEPFQKFVEC</sequence>
<dbReference type="AlphaFoldDB" id="A0A0P1AQG4"/>
<dbReference type="InterPro" id="IPR001683">
    <property type="entry name" value="PX_dom"/>
</dbReference>
<keyword evidence="4" id="KW-1185">Reference proteome</keyword>
<dbReference type="EMBL" id="CCYD01000667">
    <property type="protein sequence ID" value="CEG43566.1"/>
    <property type="molecule type" value="Genomic_DNA"/>
</dbReference>
<dbReference type="OMA" id="LADKEPF"/>
<dbReference type="RefSeq" id="XP_024579935.1">
    <property type="nucleotide sequence ID" value="XM_024729571.1"/>
</dbReference>
<organism evidence="3 4">
    <name type="scientific">Plasmopara halstedii</name>
    <name type="common">Downy mildew of sunflower</name>
    <dbReference type="NCBI Taxonomy" id="4781"/>
    <lineage>
        <taxon>Eukaryota</taxon>
        <taxon>Sar</taxon>
        <taxon>Stramenopiles</taxon>
        <taxon>Oomycota</taxon>
        <taxon>Peronosporomycetes</taxon>
        <taxon>Peronosporales</taxon>
        <taxon>Peronosporaceae</taxon>
        <taxon>Plasmopara</taxon>
    </lineage>
</organism>
<feature type="domain" description="PX" evidence="2">
    <location>
        <begin position="56"/>
        <end position="174"/>
    </location>
</feature>
<dbReference type="CDD" id="cd06093">
    <property type="entry name" value="PX_domain"/>
    <property type="match status" value="1"/>
</dbReference>
<protein>
    <recommendedName>
        <fullName evidence="2">PX domain-containing protein</fullName>
    </recommendedName>
</protein>
<dbReference type="GO" id="GO:0035091">
    <property type="term" value="F:phosphatidylinositol binding"/>
    <property type="evidence" value="ECO:0007669"/>
    <property type="project" value="InterPro"/>
</dbReference>
<dbReference type="Gene3D" id="3.30.1520.10">
    <property type="entry name" value="Phox-like domain"/>
    <property type="match status" value="1"/>
</dbReference>
<dbReference type="SUPFAM" id="SSF64268">
    <property type="entry name" value="PX domain"/>
    <property type="match status" value="1"/>
</dbReference>